<dbReference type="Proteomes" id="UP000504638">
    <property type="component" value="Unplaced"/>
</dbReference>
<name>A0A6G1FYI8_9PEZI</name>
<keyword evidence="4 6" id="KW-0235">DNA replication</keyword>
<evidence type="ECO:0000256" key="6">
    <source>
        <dbReference type="PIRNR" id="PIRNR007764"/>
    </source>
</evidence>
<protein>
    <recommendedName>
        <fullName evidence="3 6">DNA replication complex GINS protein SLD5</fullName>
    </recommendedName>
</protein>
<keyword evidence="5 6" id="KW-0539">Nucleus</keyword>
<gene>
    <name evidence="9 11" type="ORF">P152DRAFT_400390</name>
</gene>
<comment type="function">
    <text evidence="6">The GINS complex plays an essential role in the initiation of DNA replication.</text>
</comment>
<evidence type="ECO:0000259" key="7">
    <source>
        <dbReference type="Pfam" id="PF05916"/>
    </source>
</evidence>
<evidence type="ECO:0000259" key="8">
    <source>
        <dbReference type="Pfam" id="PF16922"/>
    </source>
</evidence>
<proteinExistence type="inferred from homology"/>
<dbReference type="GO" id="GO:0000727">
    <property type="term" value="P:double-strand break repair via break-induced replication"/>
    <property type="evidence" value="ECO:0007669"/>
    <property type="project" value="TreeGrafter"/>
</dbReference>
<dbReference type="Pfam" id="PF16922">
    <property type="entry name" value="SLD5_C"/>
    <property type="match status" value="1"/>
</dbReference>
<dbReference type="InterPro" id="IPR008591">
    <property type="entry name" value="GINS_Sld5"/>
</dbReference>
<dbReference type="Gene3D" id="1.20.58.1030">
    <property type="match status" value="1"/>
</dbReference>
<reference evidence="9 11" key="1">
    <citation type="submission" date="2020-01" db="EMBL/GenBank/DDBJ databases">
        <authorList>
            <consortium name="DOE Joint Genome Institute"/>
            <person name="Haridas S."/>
            <person name="Albert R."/>
            <person name="Binder M."/>
            <person name="Bloem J."/>
            <person name="Labutti K."/>
            <person name="Salamov A."/>
            <person name="Andreopoulos B."/>
            <person name="Baker S.E."/>
            <person name="Barry K."/>
            <person name="Bills G."/>
            <person name="Bluhm B.H."/>
            <person name="Cannon C."/>
            <person name="Castanera R."/>
            <person name="Culley D.E."/>
            <person name="Daum C."/>
            <person name="Ezra D."/>
            <person name="Gonzalez J.B."/>
            <person name="Henrissat B."/>
            <person name="Kuo A."/>
            <person name="Liang C."/>
            <person name="Lipzen A."/>
            <person name="Lutzoni F."/>
            <person name="Magnuson J."/>
            <person name="Mondo S."/>
            <person name="Nolan M."/>
            <person name="Ohm R."/>
            <person name="Pangilinan J."/>
            <person name="Park H.-J."/>
            <person name="Ramirez L."/>
            <person name="Alfaro M."/>
            <person name="Sun H."/>
            <person name="Tritt A."/>
            <person name="Yoshinaga Y."/>
            <person name="Zwiers L.-H."/>
            <person name="Turgeon B.G."/>
            <person name="Goodwin S.B."/>
            <person name="Spatafora J.W."/>
            <person name="Crous P.W."/>
            <person name="Grigoriev I.V."/>
        </authorList>
    </citation>
    <scope>NUCLEOTIDE SEQUENCE</scope>
    <source>
        <strain evidence="9 11">CBS 781.70</strain>
    </source>
</reference>
<dbReference type="SUPFAM" id="SSF158573">
    <property type="entry name" value="GINS helical bundle-like"/>
    <property type="match status" value="1"/>
</dbReference>
<dbReference type="GeneID" id="54417140"/>
<organism evidence="9">
    <name type="scientific">Eremomyces bilateralis CBS 781.70</name>
    <dbReference type="NCBI Taxonomy" id="1392243"/>
    <lineage>
        <taxon>Eukaryota</taxon>
        <taxon>Fungi</taxon>
        <taxon>Dikarya</taxon>
        <taxon>Ascomycota</taxon>
        <taxon>Pezizomycotina</taxon>
        <taxon>Dothideomycetes</taxon>
        <taxon>Dothideomycetes incertae sedis</taxon>
        <taxon>Eremomycetales</taxon>
        <taxon>Eremomycetaceae</taxon>
        <taxon>Eremomyces</taxon>
    </lineage>
</organism>
<evidence type="ECO:0000256" key="4">
    <source>
        <dbReference type="ARBA" id="ARBA00022705"/>
    </source>
</evidence>
<dbReference type="PANTHER" id="PTHR21206:SF0">
    <property type="entry name" value="DNA REPLICATION COMPLEX GINS PROTEIN SLD5"/>
    <property type="match status" value="1"/>
</dbReference>
<reference evidence="11" key="2">
    <citation type="submission" date="2020-04" db="EMBL/GenBank/DDBJ databases">
        <authorList>
            <consortium name="NCBI Genome Project"/>
        </authorList>
    </citation>
    <scope>NUCLEOTIDE SEQUENCE</scope>
    <source>
        <strain evidence="11">CBS 781.70</strain>
    </source>
</reference>
<dbReference type="InterPro" id="IPR036224">
    <property type="entry name" value="GINS_bundle-like_dom_sf"/>
</dbReference>
<dbReference type="GO" id="GO:0006261">
    <property type="term" value="P:DNA-templated DNA replication"/>
    <property type="evidence" value="ECO:0007669"/>
    <property type="project" value="InterPro"/>
</dbReference>
<evidence type="ECO:0000313" key="9">
    <source>
        <dbReference type="EMBL" id="KAF1810782.1"/>
    </source>
</evidence>
<dbReference type="GO" id="GO:0000811">
    <property type="term" value="C:GINS complex"/>
    <property type="evidence" value="ECO:0007669"/>
    <property type="project" value="UniProtKB-UniRule"/>
</dbReference>
<evidence type="ECO:0000256" key="2">
    <source>
        <dbReference type="ARBA" id="ARBA00008187"/>
    </source>
</evidence>
<evidence type="ECO:0000256" key="3">
    <source>
        <dbReference type="ARBA" id="ARBA00014804"/>
    </source>
</evidence>
<dbReference type="CDD" id="cd21692">
    <property type="entry name" value="GINS_B_Sld5"/>
    <property type="match status" value="1"/>
</dbReference>
<dbReference type="InterPro" id="IPR038749">
    <property type="entry name" value="Sld5_GINS_A"/>
</dbReference>
<dbReference type="Pfam" id="PF05916">
    <property type="entry name" value="Sld5"/>
    <property type="match status" value="1"/>
</dbReference>
<evidence type="ECO:0000313" key="11">
    <source>
        <dbReference type="RefSeq" id="XP_033532413.1"/>
    </source>
</evidence>
<comment type="subcellular location">
    <subcellularLocation>
        <location evidence="1 6">Nucleus</location>
    </subcellularLocation>
</comment>
<feature type="domain" description="GINS subunit" evidence="7">
    <location>
        <begin position="62"/>
        <end position="127"/>
    </location>
</feature>
<dbReference type="EMBL" id="ML975164">
    <property type="protein sequence ID" value="KAF1810782.1"/>
    <property type="molecule type" value="Genomic_DNA"/>
</dbReference>
<evidence type="ECO:0000313" key="10">
    <source>
        <dbReference type="Proteomes" id="UP000504638"/>
    </source>
</evidence>
<feature type="domain" description="DNA replication complex GINS protein SLD5 C-terminal" evidence="8">
    <location>
        <begin position="166"/>
        <end position="219"/>
    </location>
</feature>
<dbReference type="PANTHER" id="PTHR21206">
    <property type="entry name" value="SLD5 PROTEIN"/>
    <property type="match status" value="1"/>
</dbReference>
<keyword evidence="10" id="KW-1185">Reference proteome</keyword>
<sequence length="219" mass="24619">MDIDISDILASVSPPSVSPSLLDLQSLTRAFIAERVAPSLLPYPSALMTRVLARIAAQIELVEHETGKVDPRANFRLVVLQTEVERWKYLVRALLRARIAKLADYPLFYLEDAEVSGRLSAAERQYLGARQGLLGEHYAVAFLGQFPAGLRRLDDASGGVRMVDRPDEEAAVFVRCLRDIGPVRVEGTDTEADMRRGDVWVMRWSVVREWWENGDVELI</sequence>
<dbReference type="InterPro" id="IPR031633">
    <property type="entry name" value="SLD5_C"/>
</dbReference>
<dbReference type="Gene3D" id="3.40.5.60">
    <property type="match status" value="1"/>
</dbReference>
<evidence type="ECO:0000256" key="1">
    <source>
        <dbReference type="ARBA" id="ARBA00004123"/>
    </source>
</evidence>
<dbReference type="SUPFAM" id="SSF160059">
    <property type="entry name" value="PriA/YqbF domain"/>
    <property type="match status" value="1"/>
</dbReference>
<dbReference type="RefSeq" id="XP_033532413.1">
    <property type="nucleotide sequence ID" value="XM_033676570.1"/>
</dbReference>
<reference evidence="11" key="3">
    <citation type="submission" date="2025-04" db="UniProtKB">
        <authorList>
            <consortium name="RefSeq"/>
        </authorList>
    </citation>
    <scope>IDENTIFICATION</scope>
    <source>
        <strain evidence="11">CBS 781.70</strain>
    </source>
</reference>
<comment type="similarity">
    <text evidence="2 6">Belongs to the GINS4/SLD5 family.</text>
</comment>
<evidence type="ECO:0000256" key="5">
    <source>
        <dbReference type="ARBA" id="ARBA00023242"/>
    </source>
</evidence>
<dbReference type="InterPro" id="IPR021151">
    <property type="entry name" value="GINS_A"/>
</dbReference>
<dbReference type="CDD" id="cd11711">
    <property type="entry name" value="GINS_A_Sld5"/>
    <property type="match status" value="1"/>
</dbReference>
<accession>A0A6G1FYI8</accession>
<dbReference type="AlphaFoldDB" id="A0A6G1FYI8"/>
<dbReference type="OrthoDB" id="338231at2759"/>
<dbReference type="PIRSF" id="PIRSF007764">
    <property type="entry name" value="Sld5"/>
    <property type="match status" value="1"/>
</dbReference>